<accession>A0A4Z0Z2L8</accession>
<name>A0A4Z0Z2L8_9PEZI</name>
<dbReference type="Proteomes" id="UP000297716">
    <property type="component" value="Unassembled WGS sequence"/>
</dbReference>
<reference evidence="1 2" key="1">
    <citation type="submission" date="2019-03" db="EMBL/GenBank/DDBJ databases">
        <title>Draft genome sequence of Xylaria hypoxylon DSM 108379, a ubiquitous saprotrophic-parasitic fungi on hardwood.</title>
        <authorList>
            <person name="Buettner E."/>
            <person name="Leonhardt S."/>
            <person name="Gebauer A.M."/>
            <person name="Liers C."/>
            <person name="Hofrichter M."/>
            <person name="Kellner H."/>
        </authorList>
    </citation>
    <scope>NUCLEOTIDE SEQUENCE [LARGE SCALE GENOMIC DNA]</scope>
    <source>
        <strain evidence="1 2">DSM 108379</strain>
    </source>
</reference>
<keyword evidence="2" id="KW-1185">Reference proteome</keyword>
<sequence length="416" mass="46916">MQQVAIEERALVDLEDSNICASEKESVAGNRAELMAPPGPEFDRLFEQDHPFAASLKVASNLEVLEWTPELIAKEDFFNGTVAILFGNNQTVYREIYNLATTTQKLADPVKRVDTSCATRSQSIESRPTKWARCITTLAYRVLMKTVISMMGDVKLSSRYAIRPLEIEHLEWAKAVFAHSFVFGSPIWRNLYPSDKTARFYGLYQASDYLIKYQISSGLSLGIFDTEYEFKKPESIATGGNLYFDFSDPSVDEDKLLQQMDTPLVSIACAFDAFYAMDNRRVAPVMGRLPASASFHEALAARDPRDPKTWLPTAPGQVLQRMGTATRADAEGVGFMKATAHHMMRRAAEKGFRRIQIECFHDAVTTVWANPPVPFKGSVAGEVNTYTLDETDENGRRRFPYRPVKQRLTKIYVTLR</sequence>
<proteinExistence type="predicted"/>
<evidence type="ECO:0000313" key="1">
    <source>
        <dbReference type="EMBL" id="TGJ85800.1"/>
    </source>
</evidence>
<evidence type="ECO:0000313" key="2">
    <source>
        <dbReference type="Proteomes" id="UP000297716"/>
    </source>
</evidence>
<gene>
    <name evidence="1" type="ORF">E0Z10_g2945</name>
</gene>
<organism evidence="1 2">
    <name type="scientific">Xylaria hypoxylon</name>
    <dbReference type="NCBI Taxonomy" id="37992"/>
    <lineage>
        <taxon>Eukaryota</taxon>
        <taxon>Fungi</taxon>
        <taxon>Dikarya</taxon>
        <taxon>Ascomycota</taxon>
        <taxon>Pezizomycotina</taxon>
        <taxon>Sordariomycetes</taxon>
        <taxon>Xylariomycetidae</taxon>
        <taxon>Xylariales</taxon>
        <taxon>Xylariaceae</taxon>
        <taxon>Xylaria</taxon>
    </lineage>
</organism>
<protein>
    <submittedName>
        <fullName evidence="1">Uncharacterized protein</fullName>
    </submittedName>
</protein>
<comment type="caution">
    <text evidence="1">The sequence shown here is derived from an EMBL/GenBank/DDBJ whole genome shotgun (WGS) entry which is preliminary data.</text>
</comment>
<dbReference type="OrthoDB" id="5169850at2759"/>
<dbReference type="AlphaFoldDB" id="A0A4Z0Z2L8"/>
<dbReference type="EMBL" id="SKBN01000038">
    <property type="protein sequence ID" value="TGJ85800.1"/>
    <property type="molecule type" value="Genomic_DNA"/>
</dbReference>